<dbReference type="Pfam" id="PF00685">
    <property type="entry name" value="Sulfotransfer_1"/>
    <property type="match status" value="1"/>
</dbReference>
<evidence type="ECO:0000256" key="4">
    <source>
        <dbReference type="ARBA" id="ARBA00022679"/>
    </source>
</evidence>
<dbReference type="InterPro" id="IPR027417">
    <property type="entry name" value="P-loop_NTPase"/>
</dbReference>
<dbReference type="AlphaFoldDB" id="A0A6P5JP40"/>
<dbReference type="SUPFAM" id="SSF52540">
    <property type="entry name" value="P-loop containing nucleoside triphosphate hydrolases"/>
    <property type="match status" value="1"/>
</dbReference>
<protein>
    <recommendedName>
        <fullName evidence="5">Sulfotransferase</fullName>
        <ecNumber evidence="5">2.8.2.-</ecNumber>
    </recommendedName>
</protein>
<dbReference type="Gene3D" id="3.40.50.300">
    <property type="entry name" value="P-loop containing nucleotide triphosphate hydrolases"/>
    <property type="match status" value="1"/>
</dbReference>
<dbReference type="InterPro" id="IPR000863">
    <property type="entry name" value="Sulfotransferase_dom"/>
</dbReference>
<dbReference type="KEGG" id="pcw:110203061"/>
<evidence type="ECO:0000256" key="2">
    <source>
        <dbReference type="ARBA" id="ARBA00005771"/>
    </source>
</evidence>
<evidence type="ECO:0000313" key="8">
    <source>
        <dbReference type="RefSeq" id="XP_020835148.1"/>
    </source>
</evidence>
<keyword evidence="7" id="KW-1185">Reference proteome</keyword>
<dbReference type="Proteomes" id="UP000515140">
    <property type="component" value="Unplaced"/>
</dbReference>
<dbReference type="GO" id="GO:0008146">
    <property type="term" value="F:sulfotransferase activity"/>
    <property type="evidence" value="ECO:0007669"/>
    <property type="project" value="InterPro"/>
</dbReference>
<dbReference type="GeneID" id="110203061"/>
<evidence type="ECO:0000256" key="5">
    <source>
        <dbReference type="RuleBase" id="RU361155"/>
    </source>
</evidence>
<accession>A0A6P5JP40</accession>
<evidence type="ECO:0000313" key="7">
    <source>
        <dbReference type="Proteomes" id="UP000515140"/>
    </source>
</evidence>
<comment type="similarity">
    <text evidence="2 5">Belongs to the sulfotransferase 1 family.</text>
</comment>
<feature type="domain" description="Sulfotransferase" evidence="6">
    <location>
        <begin position="48"/>
        <end position="294"/>
    </location>
</feature>
<evidence type="ECO:0000256" key="3">
    <source>
        <dbReference type="ARBA" id="ARBA00022490"/>
    </source>
</evidence>
<dbReference type="GO" id="GO:0005737">
    <property type="term" value="C:cytoplasm"/>
    <property type="evidence" value="ECO:0007669"/>
    <property type="project" value="UniProtKB-SubCell"/>
</dbReference>
<dbReference type="RefSeq" id="XP_020835148.1">
    <property type="nucleotide sequence ID" value="XM_020979489.1"/>
</dbReference>
<gene>
    <name evidence="8" type="primary">LOC110203061</name>
</gene>
<dbReference type="FunFam" id="3.40.50.300:FF:000433">
    <property type="entry name" value="Estrogen sulfotransferase"/>
    <property type="match status" value="1"/>
</dbReference>
<evidence type="ECO:0000256" key="1">
    <source>
        <dbReference type="ARBA" id="ARBA00004496"/>
    </source>
</evidence>
<evidence type="ECO:0000259" key="6">
    <source>
        <dbReference type="Pfam" id="PF00685"/>
    </source>
</evidence>
<name>A0A6P5JP40_PHACI</name>
<dbReference type="InParanoid" id="A0A6P5JP40"/>
<dbReference type="EC" id="2.8.2.-" evidence="5"/>
<sequence length="302" mass="36179">MSQEKEKETMELKWNLMDRETASQVRGIALFKSTCDYWNKIWDFQAKPDDVLISSYPKAGTTWLQEIVDMIHNDGDVEKTRRAPINIRMPFIERINSRYVGLDQANAMPSPRFLKTHLPVQLLPPSFWKENCKIIYVARNIKDNMVSYFHFQRMHKGFPDPGSWEEYFETFLEGKGLWGSWYDHVKRWWEAKDTYPILYLFYEDIKKHPRREIEKVMEFLGKNLDEKVLDKIVYYTSFNVMKNNPMSNYTFEPLMNHSVSPFMRKGVIGDWKTHFTVAQNERCNEDYREKMADTMLSFSMEY</sequence>
<organism evidence="7 8">
    <name type="scientific">Phascolarctos cinereus</name>
    <name type="common">Koala</name>
    <dbReference type="NCBI Taxonomy" id="38626"/>
    <lineage>
        <taxon>Eukaryota</taxon>
        <taxon>Metazoa</taxon>
        <taxon>Chordata</taxon>
        <taxon>Craniata</taxon>
        <taxon>Vertebrata</taxon>
        <taxon>Euteleostomi</taxon>
        <taxon>Mammalia</taxon>
        <taxon>Metatheria</taxon>
        <taxon>Diprotodontia</taxon>
        <taxon>Phascolarctidae</taxon>
        <taxon>Phascolarctos</taxon>
    </lineage>
</organism>
<proteinExistence type="inferred from homology"/>
<dbReference type="PANTHER" id="PTHR11783">
    <property type="entry name" value="SULFOTRANSFERASE SULT"/>
    <property type="match status" value="1"/>
</dbReference>
<keyword evidence="3" id="KW-0963">Cytoplasm</keyword>
<keyword evidence="4 5" id="KW-0808">Transferase</keyword>
<reference evidence="8" key="1">
    <citation type="submission" date="2025-08" db="UniProtKB">
        <authorList>
            <consortium name="RefSeq"/>
        </authorList>
    </citation>
    <scope>IDENTIFICATION</scope>
    <source>
        <tissue evidence="8">Spleen</tissue>
    </source>
</reference>
<comment type="subcellular location">
    <subcellularLocation>
        <location evidence="1">Cytoplasm</location>
    </subcellularLocation>
</comment>